<gene>
    <name evidence="2" type="ORF">BDZ94DRAFT_1227195</name>
</gene>
<comment type="caution">
    <text evidence="2">The sequence shown here is derived from an EMBL/GenBank/DDBJ whole genome shotgun (WGS) entry which is preliminary data.</text>
</comment>
<dbReference type="OrthoDB" id="4218123at2759"/>
<reference evidence="2" key="1">
    <citation type="submission" date="2020-11" db="EMBL/GenBank/DDBJ databases">
        <authorList>
            <consortium name="DOE Joint Genome Institute"/>
            <person name="Ahrendt S."/>
            <person name="Riley R."/>
            <person name="Andreopoulos W."/>
            <person name="Labutti K."/>
            <person name="Pangilinan J."/>
            <person name="Ruiz-Duenas F.J."/>
            <person name="Barrasa J.M."/>
            <person name="Sanchez-Garcia M."/>
            <person name="Camarero S."/>
            <person name="Miyauchi S."/>
            <person name="Serrano A."/>
            <person name="Linde D."/>
            <person name="Babiker R."/>
            <person name="Drula E."/>
            <person name="Ayuso-Fernandez I."/>
            <person name="Pacheco R."/>
            <person name="Padilla G."/>
            <person name="Ferreira P."/>
            <person name="Barriuso J."/>
            <person name="Kellner H."/>
            <person name="Castanera R."/>
            <person name="Alfaro M."/>
            <person name="Ramirez L."/>
            <person name="Pisabarro A.G."/>
            <person name="Kuo A."/>
            <person name="Tritt A."/>
            <person name="Lipzen A."/>
            <person name="He G."/>
            <person name="Yan M."/>
            <person name="Ng V."/>
            <person name="Cullen D."/>
            <person name="Martin F."/>
            <person name="Rosso M.-N."/>
            <person name="Henrissat B."/>
            <person name="Hibbett D."/>
            <person name="Martinez A.T."/>
            <person name="Grigoriev I.V."/>
        </authorList>
    </citation>
    <scope>NUCLEOTIDE SEQUENCE</scope>
    <source>
        <strain evidence="2">CBS 247.69</strain>
    </source>
</reference>
<feature type="transmembrane region" description="Helical" evidence="1">
    <location>
        <begin position="161"/>
        <end position="180"/>
    </location>
</feature>
<dbReference type="PANTHER" id="PTHR39470:SF1">
    <property type="entry name" value="CHORISMATE SYNTHASE PROTEIN"/>
    <property type="match status" value="1"/>
</dbReference>
<protein>
    <submittedName>
        <fullName evidence="2">Uncharacterized protein</fullName>
    </submittedName>
</protein>
<proteinExistence type="predicted"/>
<dbReference type="Proteomes" id="UP000807353">
    <property type="component" value="Unassembled WGS sequence"/>
</dbReference>
<keyword evidence="1" id="KW-1133">Transmembrane helix</keyword>
<name>A0A9P5XVR7_9AGAR</name>
<sequence length="367" mass="40870">MVSLDVFVATSLALAAPWLYSLRSAPRSWSMFLSVLLLVHSLSMLHTLLVNVPPNLFSALNLPMNAATDTIRAMLLQRSDPPELSPEMEGLLRRLASFDTRSLYPRFGHNVLTMCTYCQSFNDFALYALPRPLLSYIREIAFIGLITLPSTLAAPLRKPAVAGLVLLALSEIYTLATVAITIPKRDSDERTTMWHDNLLILRHTVFLVLPLLTHYLPPILTRFQIRIPFLFTPDPPLNTPYKTQSTVLAETHQTLNHLLHSLHLLKYTHAATMRVPKFRGHAEKWWAEEAKVGGWIRGDGAREGAPSGDAQGQQTVRGMTNRLGLGFDEAEEGQLEGPLRVSAKMALGTLAGDGLRPSNHWHTHTHG</sequence>
<dbReference type="AlphaFoldDB" id="A0A9P5XVR7"/>
<feature type="transmembrane region" description="Helical" evidence="1">
    <location>
        <begin position="136"/>
        <end position="154"/>
    </location>
</feature>
<dbReference type="EMBL" id="MU150354">
    <property type="protein sequence ID" value="KAF9457939.1"/>
    <property type="molecule type" value="Genomic_DNA"/>
</dbReference>
<feature type="transmembrane region" description="Helical" evidence="1">
    <location>
        <begin position="29"/>
        <end position="49"/>
    </location>
</feature>
<evidence type="ECO:0000313" key="3">
    <source>
        <dbReference type="Proteomes" id="UP000807353"/>
    </source>
</evidence>
<keyword evidence="3" id="KW-1185">Reference proteome</keyword>
<keyword evidence="1" id="KW-0472">Membrane</keyword>
<evidence type="ECO:0000313" key="2">
    <source>
        <dbReference type="EMBL" id="KAF9457939.1"/>
    </source>
</evidence>
<organism evidence="2 3">
    <name type="scientific">Collybia nuda</name>
    <dbReference type="NCBI Taxonomy" id="64659"/>
    <lineage>
        <taxon>Eukaryota</taxon>
        <taxon>Fungi</taxon>
        <taxon>Dikarya</taxon>
        <taxon>Basidiomycota</taxon>
        <taxon>Agaricomycotina</taxon>
        <taxon>Agaricomycetes</taxon>
        <taxon>Agaricomycetidae</taxon>
        <taxon>Agaricales</taxon>
        <taxon>Tricholomatineae</taxon>
        <taxon>Clitocybaceae</taxon>
        <taxon>Collybia</taxon>
    </lineage>
</organism>
<accession>A0A9P5XVR7</accession>
<evidence type="ECO:0000256" key="1">
    <source>
        <dbReference type="SAM" id="Phobius"/>
    </source>
</evidence>
<dbReference type="PANTHER" id="PTHR39470">
    <property type="entry name" value="CHROMOSOME 10, WHOLE GENOME SHOTGUN SEQUENCE"/>
    <property type="match status" value="1"/>
</dbReference>
<keyword evidence="1" id="KW-0812">Transmembrane</keyword>
<feature type="transmembrane region" description="Helical" evidence="1">
    <location>
        <begin position="200"/>
        <end position="220"/>
    </location>
</feature>
<feature type="transmembrane region" description="Helical" evidence="1">
    <location>
        <begin position="6"/>
        <end position="22"/>
    </location>
</feature>